<feature type="compositionally biased region" description="Low complexity" evidence="1">
    <location>
        <begin position="1"/>
        <end position="10"/>
    </location>
</feature>
<sequence length="628" mass="72450">MRSRSPSCRTTPPPPHISRRSPGGFSMRGKSPERRRRMVPPPGIGKFVPVAGRSGSPPRSREHRRDFRHSPRRDSYGYEQMTDLRRSRSPLHRESKVRSYSPGKRKMSPPKRERERVRSRDPDGERMRSRESDRERRPPRPDLPPPRKRTRSKSAEGGDRSRMGSYPGPMDVSPPRTYQGPPGPYPQGGPPGADRDEPTRLTMSERFYASGSQGFKKESDNPVFRGPEGSGFDINELKKITIDVRRNIPAGMDSIERNIIKPEDVVLVRRPGEGSRPIFEKIMQESRLSTGAVEEHRVVAILNEAPPIESQGSLRRADERDNGDYPRATSSRFESPGRYSDPRPRSRSRDGYYPPLSERDAPPRSSRDYERGHGPGPGFQPRERSREDAFDRHSDDLRHELDLRRRDENRYPSQESRRYDYRPAESGRSPSDLRMRINEKRTDHHDDRDHRTMEPHYPERDRPHRGMMQPSPPGSDRRRGPGEEFGHPMDGGRMHGSGVGRMHHSSGNRQGPPDRFHYEPPSERFHYKSWDSNPEHVPKGRAYFEQHDNRGDEGFVPRGRGRGMLRGNMMRGRGMVRGRPFRGAGAPVRFFMGRSGSRRGYSPRKPTRRSSPHWEHDLFDDVERPNNK</sequence>
<dbReference type="AlphaFoldDB" id="A0AAD8AD70"/>
<feature type="domain" description="Complementary sex determination N-terminal" evidence="2">
    <location>
        <begin position="218"/>
        <end position="270"/>
    </location>
</feature>
<evidence type="ECO:0000256" key="1">
    <source>
        <dbReference type="SAM" id="MobiDB-lite"/>
    </source>
</evidence>
<feature type="compositionally biased region" description="Basic and acidic residues" evidence="1">
    <location>
        <begin position="512"/>
        <end position="555"/>
    </location>
</feature>
<feature type="compositionally biased region" description="Basic and acidic residues" evidence="1">
    <location>
        <begin position="381"/>
        <end position="464"/>
    </location>
</feature>
<feature type="compositionally biased region" description="Basic and acidic residues" evidence="1">
    <location>
        <begin position="357"/>
        <end position="373"/>
    </location>
</feature>
<name>A0AAD8AD70_DIPPU</name>
<feature type="region of interest" description="Disordered" evidence="1">
    <location>
        <begin position="302"/>
        <end position="628"/>
    </location>
</feature>
<dbReference type="Pfam" id="PF12278">
    <property type="entry name" value="SDP_N"/>
    <property type="match status" value="1"/>
</dbReference>
<proteinExistence type="predicted"/>
<protein>
    <recommendedName>
        <fullName evidence="2">Complementary sex determination N-terminal domain-containing protein</fullName>
    </recommendedName>
</protein>
<keyword evidence="4" id="KW-1185">Reference proteome</keyword>
<feature type="compositionally biased region" description="Basic and acidic residues" evidence="1">
    <location>
        <begin position="153"/>
        <end position="162"/>
    </location>
</feature>
<dbReference type="InterPro" id="IPR022063">
    <property type="entry name" value="Sex_determin_N"/>
</dbReference>
<comment type="caution">
    <text evidence="3">The sequence shown here is derived from an EMBL/GenBank/DDBJ whole genome shotgun (WGS) entry which is preliminary data.</text>
</comment>
<feature type="compositionally biased region" description="Basic residues" evidence="1">
    <location>
        <begin position="601"/>
        <end position="611"/>
    </location>
</feature>
<feature type="compositionally biased region" description="Basic and acidic residues" evidence="1">
    <location>
        <begin position="475"/>
        <end position="493"/>
    </location>
</feature>
<evidence type="ECO:0000313" key="3">
    <source>
        <dbReference type="EMBL" id="KAJ9595778.1"/>
    </source>
</evidence>
<evidence type="ECO:0000259" key="2">
    <source>
        <dbReference type="Pfam" id="PF12278"/>
    </source>
</evidence>
<feature type="compositionally biased region" description="Basic and acidic residues" evidence="1">
    <location>
        <begin position="59"/>
        <end position="97"/>
    </location>
</feature>
<reference evidence="3" key="1">
    <citation type="journal article" date="2023" name="IScience">
        <title>Live-bearing cockroach genome reveals convergent evolutionary mechanisms linked to viviparity in insects and beyond.</title>
        <authorList>
            <person name="Fouks B."/>
            <person name="Harrison M.C."/>
            <person name="Mikhailova A.A."/>
            <person name="Marchal E."/>
            <person name="English S."/>
            <person name="Carruthers M."/>
            <person name="Jennings E.C."/>
            <person name="Chiamaka E.L."/>
            <person name="Frigard R.A."/>
            <person name="Pippel M."/>
            <person name="Attardo G.M."/>
            <person name="Benoit J.B."/>
            <person name="Bornberg-Bauer E."/>
            <person name="Tobe S.S."/>
        </authorList>
    </citation>
    <scope>NUCLEOTIDE SEQUENCE</scope>
    <source>
        <strain evidence="3">Stay&amp;Tobe</strain>
    </source>
</reference>
<dbReference type="EMBL" id="JASPKZ010002315">
    <property type="protein sequence ID" value="KAJ9595778.1"/>
    <property type="molecule type" value="Genomic_DNA"/>
</dbReference>
<feature type="region of interest" description="Disordered" evidence="1">
    <location>
        <begin position="1"/>
        <end position="232"/>
    </location>
</feature>
<gene>
    <name evidence="3" type="ORF">L9F63_013022</name>
</gene>
<reference evidence="3" key="2">
    <citation type="submission" date="2023-05" db="EMBL/GenBank/DDBJ databases">
        <authorList>
            <person name="Fouks B."/>
        </authorList>
    </citation>
    <scope>NUCLEOTIDE SEQUENCE</scope>
    <source>
        <strain evidence="3">Stay&amp;Tobe</strain>
        <tissue evidence="3">Testes</tissue>
    </source>
</reference>
<feature type="compositionally biased region" description="Basic and acidic residues" evidence="1">
    <location>
        <begin position="110"/>
        <end position="140"/>
    </location>
</feature>
<dbReference type="Proteomes" id="UP001233999">
    <property type="component" value="Unassembled WGS sequence"/>
</dbReference>
<organism evidence="3 4">
    <name type="scientific">Diploptera punctata</name>
    <name type="common">Pacific beetle cockroach</name>
    <dbReference type="NCBI Taxonomy" id="6984"/>
    <lineage>
        <taxon>Eukaryota</taxon>
        <taxon>Metazoa</taxon>
        <taxon>Ecdysozoa</taxon>
        <taxon>Arthropoda</taxon>
        <taxon>Hexapoda</taxon>
        <taxon>Insecta</taxon>
        <taxon>Pterygota</taxon>
        <taxon>Neoptera</taxon>
        <taxon>Polyneoptera</taxon>
        <taxon>Dictyoptera</taxon>
        <taxon>Blattodea</taxon>
        <taxon>Blaberoidea</taxon>
        <taxon>Blaberidae</taxon>
        <taxon>Diplopterinae</taxon>
        <taxon>Diploptera</taxon>
    </lineage>
</organism>
<accession>A0AAD8AD70</accession>
<feature type="compositionally biased region" description="Basic and acidic residues" evidence="1">
    <location>
        <begin position="315"/>
        <end position="324"/>
    </location>
</feature>
<feature type="compositionally biased region" description="Basic and acidic residues" evidence="1">
    <location>
        <begin position="612"/>
        <end position="628"/>
    </location>
</feature>
<evidence type="ECO:0000313" key="4">
    <source>
        <dbReference type="Proteomes" id="UP001233999"/>
    </source>
</evidence>
<feature type="compositionally biased region" description="Basic and acidic residues" evidence="1">
    <location>
        <begin position="340"/>
        <end position="350"/>
    </location>
</feature>